<dbReference type="SMART" id="SM00530">
    <property type="entry name" value="HTH_XRE"/>
    <property type="match status" value="1"/>
</dbReference>
<dbReference type="SUPFAM" id="SSF47413">
    <property type="entry name" value="lambda repressor-like DNA-binding domains"/>
    <property type="match status" value="1"/>
</dbReference>
<dbReference type="InterPro" id="IPR012816">
    <property type="entry name" value="NADAR"/>
</dbReference>
<protein>
    <submittedName>
        <fullName evidence="4">Helix-turn-helix domain-containing protein</fullName>
    </submittedName>
</protein>
<dbReference type="GO" id="GO:0003677">
    <property type="term" value="F:DNA binding"/>
    <property type="evidence" value="ECO:0007669"/>
    <property type="project" value="InterPro"/>
</dbReference>
<dbReference type="InterPro" id="IPR001387">
    <property type="entry name" value="Cro/C1-type_HTH"/>
</dbReference>
<feature type="domain" description="HTH cro/C1-type" evidence="3">
    <location>
        <begin position="12"/>
        <end position="65"/>
    </location>
</feature>
<dbReference type="SUPFAM" id="SSF143990">
    <property type="entry name" value="YbiA-like"/>
    <property type="match status" value="1"/>
</dbReference>
<dbReference type="Gene3D" id="1.10.357.40">
    <property type="entry name" value="YbiA-like"/>
    <property type="match status" value="1"/>
</dbReference>
<accession>A0A9D1WB09</accession>
<organism evidence="4 5">
    <name type="scientific">Candidatus Sphingobacterium stercoripullorum</name>
    <dbReference type="NCBI Taxonomy" id="2838759"/>
    <lineage>
        <taxon>Bacteria</taxon>
        <taxon>Pseudomonadati</taxon>
        <taxon>Bacteroidota</taxon>
        <taxon>Sphingobacteriia</taxon>
        <taxon>Sphingobacteriales</taxon>
        <taxon>Sphingobacteriaceae</taxon>
        <taxon>Sphingobacterium</taxon>
    </lineage>
</organism>
<comment type="catalytic activity">
    <reaction evidence="1">
        <text>5-amino-6-(5-phospho-D-ribosylamino)uracil + H2O = 5,6-diaminouracil + D-ribose 5-phosphate</text>
        <dbReference type="Rhea" id="RHEA:55020"/>
        <dbReference type="ChEBI" id="CHEBI:15377"/>
        <dbReference type="ChEBI" id="CHEBI:46252"/>
        <dbReference type="ChEBI" id="CHEBI:58453"/>
        <dbReference type="ChEBI" id="CHEBI:78346"/>
    </reaction>
</comment>
<evidence type="ECO:0000256" key="1">
    <source>
        <dbReference type="ARBA" id="ARBA00000022"/>
    </source>
</evidence>
<evidence type="ECO:0000259" key="3">
    <source>
        <dbReference type="PROSITE" id="PS50943"/>
    </source>
</evidence>
<dbReference type="PROSITE" id="PS50943">
    <property type="entry name" value="HTH_CROC1"/>
    <property type="match status" value="1"/>
</dbReference>
<dbReference type="EMBL" id="DXEZ01000302">
    <property type="protein sequence ID" value="HIX55483.1"/>
    <property type="molecule type" value="Genomic_DNA"/>
</dbReference>
<proteinExistence type="predicted"/>
<dbReference type="Gene3D" id="1.10.260.40">
    <property type="entry name" value="lambda repressor-like DNA-binding domains"/>
    <property type="match status" value="1"/>
</dbReference>
<evidence type="ECO:0000313" key="5">
    <source>
        <dbReference type="Proteomes" id="UP000824156"/>
    </source>
</evidence>
<comment type="caution">
    <text evidence="4">The sequence shown here is derived from an EMBL/GenBank/DDBJ whole genome shotgun (WGS) entry which is preliminary data.</text>
</comment>
<dbReference type="AlphaFoldDB" id="A0A9D1WB09"/>
<reference evidence="4" key="2">
    <citation type="submission" date="2021-04" db="EMBL/GenBank/DDBJ databases">
        <authorList>
            <person name="Gilroy R."/>
        </authorList>
    </citation>
    <scope>NUCLEOTIDE SEQUENCE</scope>
    <source>
        <strain evidence="4">1719</strain>
    </source>
</reference>
<dbReference type="InterPro" id="IPR037238">
    <property type="entry name" value="YbiA-like_sf"/>
</dbReference>
<evidence type="ECO:0000313" key="4">
    <source>
        <dbReference type="EMBL" id="HIX55483.1"/>
    </source>
</evidence>
<dbReference type="CDD" id="cd00093">
    <property type="entry name" value="HTH_XRE"/>
    <property type="match status" value="1"/>
</dbReference>
<dbReference type="InterPro" id="IPR010982">
    <property type="entry name" value="Lambda_DNA-bd_dom_sf"/>
</dbReference>
<sequence>MKISKPTIDLRIKEVMEEKQISQKQLCTITGIPEESLCRQLKRGKMNLDRLAIIAQALNVDIRDLISTPVKKEVKGYVEYGNDIYSFQTFRRLKEIVKTLEEQINRPKKIKEEADRIRRMEKVNICKVVSSTQIPTFDEIVLDRVETYDTTVQNCWSFRNAGDIRENIVLNLGNMVSGYEFDLLGKRFLNSEAAYIAGAYSLEGEQYVDIQKLLSTWDNGYTAKVVFKKQDNKYTRLIRQDWAQFNIQWMMLVIWEKCKSNAAFRDILLSIPRDAVIIENSTDIGTEDPNKSTSTIWGCWNQELMDARAIIEEDVANRTSAKSRKEIEYRQMIERNKINHIGVWKGKNLMGKILKLCQIALLTNTEPPINQDLLTMHNIYWGQTLLFA</sequence>
<dbReference type="CDD" id="cd15457">
    <property type="entry name" value="NADAR"/>
    <property type="match status" value="1"/>
</dbReference>
<evidence type="ECO:0000256" key="2">
    <source>
        <dbReference type="ARBA" id="ARBA00000751"/>
    </source>
</evidence>
<comment type="catalytic activity">
    <reaction evidence="2">
        <text>2,5-diamino-6-hydroxy-4-(5-phosphoribosylamino)-pyrimidine + H2O = 2,5,6-triamino-4-hydroxypyrimidine + D-ribose 5-phosphate</text>
        <dbReference type="Rhea" id="RHEA:23436"/>
        <dbReference type="ChEBI" id="CHEBI:15377"/>
        <dbReference type="ChEBI" id="CHEBI:58614"/>
        <dbReference type="ChEBI" id="CHEBI:78346"/>
        <dbReference type="ChEBI" id="CHEBI:137796"/>
    </reaction>
</comment>
<dbReference type="Proteomes" id="UP000824156">
    <property type="component" value="Unassembled WGS sequence"/>
</dbReference>
<reference evidence="4" key="1">
    <citation type="journal article" date="2021" name="PeerJ">
        <title>Extensive microbial diversity within the chicken gut microbiome revealed by metagenomics and culture.</title>
        <authorList>
            <person name="Gilroy R."/>
            <person name="Ravi A."/>
            <person name="Getino M."/>
            <person name="Pursley I."/>
            <person name="Horton D.L."/>
            <person name="Alikhan N.F."/>
            <person name="Baker D."/>
            <person name="Gharbi K."/>
            <person name="Hall N."/>
            <person name="Watson M."/>
            <person name="Adriaenssens E.M."/>
            <person name="Foster-Nyarko E."/>
            <person name="Jarju S."/>
            <person name="Secka A."/>
            <person name="Antonio M."/>
            <person name="Oren A."/>
            <person name="Chaudhuri R.R."/>
            <person name="La Ragione R."/>
            <person name="Hildebrand F."/>
            <person name="Pallen M.J."/>
        </authorList>
    </citation>
    <scope>NUCLEOTIDE SEQUENCE</scope>
    <source>
        <strain evidence="4">1719</strain>
    </source>
</reference>
<dbReference type="Pfam" id="PF13443">
    <property type="entry name" value="HTH_26"/>
    <property type="match status" value="1"/>
</dbReference>
<name>A0A9D1WB09_9SPHI</name>
<gene>
    <name evidence="4" type="ORF">H9853_10700</name>
</gene>